<organism evidence="2 3">
    <name type="scientific">Pleurodeles waltl</name>
    <name type="common">Iberian ribbed newt</name>
    <dbReference type="NCBI Taxonomy" id="8319"/>
    <lineage>
        <taxon>Eukaryota</taxon>
        <taxon>Metazoa</taxon>
        <taxon>Chordata</taxon>
        <taxon>Craniata</taxon>
        <taxon>Vertebrata</taxon>
        <taxon>Euteleostomi</taxon>
        <taxon>Amphibia</taxon>
        <taxon>Batrachia</taxon>
        <taxon>Caudata</taxon>
        <taxon>Salamandroidea</taxon>
        <taxon>Salamandridae</taxon>
        <taxon>Pleurodelinae</taxon>
        <taxon>Pleurodeles</taxon>
    </lineage>
</organism>
<protein>
    <submittedName>
        <fullName evidence="2">Uncharacterized protein</fullName>
    </submittedName>
</protein>
<dbReference type="Proteomes" id="UP001066276">
    <property type="component" value="Chromosome 12"/>
</dbReference>
<evidence type="ECO:0000313" key="2">
    <source>
        <dbReference type="EMBL" id="KAJ1079962.1"/>
    </source>
</evidence>
<evidence type="ECO:0000313" key="3">
    <source>
        <dbReference type="Proteomes" id="UP001066276"/>
    </source>
</evidence>
<gene>
    <name evidence="2" type="ORF">NDU88_000184</name>
</gene>
<dbReference type="AlphaFoldDB" id="A0AAV7KMB1"/>
<proteinExistence type="predicted"/>
<feature type="region of interest" description="Disordered" evidence="1">
    <location>
        <begin position="69"/>
        <end position="126"/>
    </location>
</feature>
<comment type="caution">
    <text evidence="2">The sequence shown here is derived from an EMBL/GenBank/DDBJ whole genome shotgun (WGS) entry which is preliminary data.</text>
</comment>
<accession>A0AAV7KMB1</accession>
<reference evidence="2" key="1">
    <citation type="journal article" date="2022" name="bioRxiv">
        <title>Sequencing and chromosome-scale assembly of the giantPleurodeles waltlgenome.</title>
        <authorList>
            <person name="Brown T."/>
            <person name="Elewa A."/>
            <person name="Iarovenko S."/>
            <person name="Subramanian E."/>
            <person name="Araus A.J."/>
            <person name="Petzold A."/>
            <person name="Susuki M."/>
            <person name="Suzuki K.-i.T."/>
            <person name="Hayashi T."/>
            <person name="Toyoda A."/>
            <person name="Oliveira C."/>
            <person name="Osipova E."/>
            <person name="Leigh N.D."/>
            <person name="Simon A."/>
            <person name="Yun M.H."/>
        </authorList>
    </citation>
    <scope>NUCLEOTIDE SEQUENCE</scope>
    <source>
        <strain evidence="2">20211129_DDA</strain>
        <tissue evidence="2">Liver</tissue>
    </source>
</reference>
<evidence type="ECO:0000256" key="1">
    <source>
        <dbReference type="SAM" id="MobiDB-lite"/>
    </source>
</evidence>
<keyword evidence="3" id="KW-1185">Reference proteome</keyword>
<sequence>MGRCGWAALFESGETSRIRLPVSSSKRYLTPRCPPSAGRPAAGARERQPRPRPLRPFFKRLRRFLSLAPLASEGSGSRGAEGRQQARQARRPRTVGARAAGRQERHEAQSSAVQPLDPRAPPAAAAVAPTLPEDERVAGLHHQPAGRQLPGGGHRGLQPLLRLGLHPRKHGRQDYGCGGCDINGEGTQWDVH</sequence>
<dbReference type="EMBL" id="JANPWB010000016">
    <property type="protein sequence ID" value="KAJ1079962.1"/>
    <property type="molecule type" value="Genomic_DNA"/>
</dbReference>
<feature type="region of interest" description="Disordered" evidence="1">
    <location>
        <begin position="22"/>
        <end position="56"/>
    </location>
</feature>
<name>A0AAV7KMB1_PLEWA</name>